<dbReference type="EMBL" id="QXGK01000020">
    <property type="protein sequence ID" value="RSX53013.1"/>
    <property type="molecule type" value="Genomic_DNA"/>
</dbReference>
<organism evidence="2 3">
    <name type="scientific">Bifidobacterium samirii</name>
    <dbReference type="NCBI Taxonomy" id="2306974"/>
    <lineage>
        <taxon>Bacteria</taxon>
        <taxon>Bacillati</taxon>
        <taxon>Actinomycetota</taxon>
        <taxon>Actinomycetes</taxon>
        <taxon>Bifidobacteriales</taxon>
        <taxon>Bifidobacteriaceae</taxon>
        <taxon>Bifidobacterium</taxon>
    </lineage>
</organism>
<proteinExistence type="predicted"/>
<name>A0A430FJF6_9BIFI</name>
<gene>
    <name evidence="2" type="ORF">D2E24_1684</name>
</gene>
<evidence type="ECO:0000313" key="2">
    <source>
        <dbReference type="EMBL" id="RSX53013.1"/>
    </source>
</evidence>
<reference evidence="2 3" key="1">
    <citation type="submission" date="2018-09" db="EMBL/GenBank/DDBJ databases">
        <title>Characterization of the phylogenetic diversity of five novel species belonging to the genus Bifidobacterium.</title>
        <authorList>
            <person name="Lugli G.A."/>
            <person name="Duranti S."/>
            <person name="Milani C."/>
        </authorList>
    </citation>
    <scope>NUCLEOTIDE SEQUENCE [LARGE SCALE GENOMIC DNA]</scope>
    <source>
        <strain evidence="2 3">2033B</strain>
    </source>
</reference>
<dbReference type="InterPro" id="IPR025285">
    <property type="entry name" value="DUF4145"/>
</dbReference>
<evidence type="ECO:0000259" key="1">
    <source>
        <dbReference type="Pfam" id="PF13643"/>
    </source>
</evidence>
<dbReference type="AlphaFoldDB" id="A0A430FJF6"/>
<comment type="caution">
    <text evidence="2">The sequence shown here is derived from an EMBL/GenBank/DDBJ whole genome shotgun (WGS) entry which is preliminary data.</text>
</comment>
<keyword evidence="3" id="KW-1185">Reference proteome</keyword>
<evidence type="ECO:0000313" key="3">
    <source>
        <dbReference type="Proteomes" id="UP000287470"/>
    </source>
</evidence>
<accession>A0A430FJF6</accession>
<dbReference type="Pfam" id="PF13643">
    <property type="entry name" value="DUF4145"/>
    <property type="match status" value="1"/>
</dbReference>
<feature type="domain" description="DUF4145" evidence="1">
    <location>
        <begin position="115"/>
        <end position="203"/>
    </location>
</feature>
<dbReference type="Proteomes" id="UP000287470">
    <property type="component" value="Unassembled WGS sequence"/>
</dbReference>
<protein>
    <recommendedName>
        <fullName evidence="1">DUF4145 domain-containing protein</fullName>
    </recommendedName>
</protein>
<sequence>MPPTRSDRYNADMASRICWHCGASAHMTRVKDSYKTDKGGAWVAFCTCDYCGYPNIAMADESALATYRVTIGTVSANWFVDANGEDSEKLIHWLPEEPLGREFKDVPQHISDAASEAYACFSIRSYRAAILMARSVLEACAKDKGVTKGNLASKIDALADDGVISPQIQAEAHEIRYLGNDMAHGDFVEPVGMDDADDVLGFLATFLDYVYQMPAAIRRRQEARKQRGANPNA</sequence>